<name>A0A2S5CQF7_9GAMM</name>
<dbReference type="AlphaFoldDB" id="A0A2S5CQF7"/>
<evidence type="ECO:0000256" key="1">
    <source>
        <dbReference type="SAM" id="MobiDB-lite"/>
    </source>
</evidence>
<comment type="caution">
    <text evidence="2">The sequence shown here is derived from an EMBL/GenBank/DDBJ whole genome shotgun (WGS) entry which is preliminary data.</text>
</comment>
<evidence type="ECO:0000313" key="3">
    <source>
        <dbReference type="Proteomes" id="UP000237423"/>
    </source>
</evidence>
<protein>
    <submittedName>
        <fullName evidence="2">Uncharacterized protein</fullName>
    </submittedName>
</protein>
<sequence length="88" mass="9942">MNKSQLNSVQNSGQTVTQNPTEQLPIRAGEPEGLFINQGPDCFFIVIDRENLRHIRISPEFDTDTEARGFLDRCDVNGAYLVKTNCWA</sequence>
<gene>
    <name evidence="2" type="ORF">AADEFJLK_01603</name>
</gene>
<organism evidence="2 3">
    <name type="scientific">Methylovulum psychrotolerans</name>
    <dbReference type="NCBI Taxonomy" id="1704499"/>
    <lineage>
        <taxon>Bacteria</taxon>
        <taxon>Pseudomonadati</taxon>
        <taxon>Pseudomonadota</taxon>
        <taxon>Gammaproteobacteria</taxon>
        <taxon>Methylococcales</taxon>
        <taxon>Methylococcaceae</taxon>
        <taxon>Methylovulum</taxon>
    </lineage>
</organism>
<dbReference type="Proteomes" id="UP000237423">
    <property type="component" value="Unassembled WGS sequence"/>
</dbReference>
<reference evidence="2 3" key="1">
    <citation type="submission" date="2017-11" db="EMBL/GenBank/DDBJ databases">
        <title>Draft Genome Sequence of Methylobacter psychrotolerans Sph1T, an Obligate Methanotroph from Low-Temperature Environments.</title>
        <authorList>
            <person name="Oshkin I.Y."/>
            <person name="Miroshnikov K."/>
            <person name="Belova S.E."/>
            <person name="Korzhenkov A."/>
            <person name="Toshchakov S.V."/>
            <person name="Dedysh S.N."/>
        </authorList>
    </citation>
    <scope>NUCLEOTIDE SEQUENCE [LARGE SCALE GENOMIC DNA]</scope>
    <source>
        <strain evidence="2 3">Sph1</strain>
    </source>
</reference>
<dbReference type="RefSeq" id="WP_103973871.1">
    <property type="nucleotide sequence ID" value="NZ_PGFZ01000002.1"/>
</dbReference>
<proteinExistence type="predicted"/>
<accession>A0A2S5CQF7</accession>
<dbReference type="EMBL" id="PGFZ01000002">
    <property type="protein sequence ID" value="POZ52987.1"/>
    <property type="molecule type" value="Genomic_DNA"/>
</dbReference>
<evidence type="ECO:0000313" key="2">
    <source>
        <dbReference type="EMBL" id="POZ52987.1"/>
    </source>
</evidence>
<feature type="compositionally biased region" description="Polar residues" evidence="1">
    <location>
        <begin position="1"/>
        <end position="22"/>
    </location>
</feature>
<feature type="region of interest" description="Disordered" evidence="1">
    <location>
        <begin position="1"/>
        <end position="24"/>
    </location>
</feature>